<feature type="transmembrane region" description="Helical" evidence="7">
    <location>
        <begin position="201"/>
        <end position="220"/>
    </location>
</feature>
<keyword evidence="4 7" id="KW-1133">Transmembrane helix</keyword>
<dbReference type="PANTHER" id="PTHR30238">
    <property type="entry name" value="MEMBRANE BOUND PREDICTED REDOX MODULATOR"/>
    <property type="match status" value="1"/>
</dbReference>
<evidence type="ECO:0000256" key="3">
    <source>
        <dbReference type="ARBA" id="ARBA00022692"/>
    </source>
</evidence>
<feature type="transmembrane region" description="Helical" evidence="7">
    <location>
        <begin position="73"/>
        <end position="91"/>
    </location>
</feature>
<dbReference type="InterPro" id="IPR022301">
    <property type="entry name" value="Integral_membrane_YjbE"/>
</dbReference>
<sequence length="361" mass="38119">MEPDSFAHAFGLTFQVSFLDLILSGDNALVIALACRSLPEALRRRAVMWGTGCAIVLRALLAAVTGVLLMVPLLKLAGAAILLFIAIQLLLGEDEEDDGAALAEQAGHSQQLWNAVMLVVGADLALSLDNVVALAAAAQGSVLFLLLGLLLSVPLLMYGSLLLSRLMDDYPLLIPAGSAVLGWLAGSLAASDALWGDWVAAQAPALQVVLPMLGAIFVLLQSRIIREQRRKLAPMPPWRPLEPLTRRLSSLGEAAILQDEAALPLPAPTDTAPTVAFKAPETPPAAAPQAEQASVAVRNAPAEAAEQQEEDRSGRNRLSPALKLLVGVAALLGTLALLWLAWHLLSQGFLPAPKHPPKTLR</sequence>
<dbReference type="Pfam" id="PF03741">
    <property type="entry name" value="TerC"/>
    <property type="match status" value="1"/>
</dbReference>
<keyword evidence="3 7" id="KW-0812">Transmembrane</keyword>
<dbReference type="InterPro" id="IPR005496">
    <property type="entry name" value="Integral_membrane_TerC"/>
</dbReference>
<protein>
    <recommendedName>
        <fullName evidence="10">Tellurium resistance protein TerC</fullName>
    </recommendedName>
</protein>
<comment type="similarity">
    <text evidence="2">Belongs to the TerC family.</text>
</comment>
<gene>
    <name evidence="8" type="ORF">C2I19_10930</name>
</gene>
<evidence type="ECO:0008006" key="10">
    <source>
        <dbReference type="Google" id="ProtNLM"/>
    </source>
</evidence>
<evidence type="ECO:0000313" key="8">
    <source>
        <dbReference type="EMBL" id="POZ61900.1"/>
    </source>
</evidence>
<evidence type="ECO:0000256" key="2">
    <source>
        <dbReference type="ARBA" id="ARBA00007511"/>
    </source>
</evidence>
<dbReference type="NCBIfam" id="TIGR03717">
    <property type="entry name" value="R_switched_YjbE"/>
    <property type="match status" value="1"/>
</dbReference>
<feature type="transmembrane region" description="Helical" evidence="7">
    <location>
        <begin position="112"/>
        <end position="136"/>
    </location>
</feature>
<evidence type="ECO:0000256" key="1">
    <source>
        <dbReference type="ARBA" id="ARBA00004141"/>
    </source>
</evidence>
<dbReference type="EMBL" id="PQWB01000042">
    <property type="protein sequence ID" value="POZ61900.1"/>
    <property type="molecule type" value="Genomic_DNA"/>
</dbReference>
<feature type="transmembrane region" description="Helical" evidence="7">
    <location>
        <begin position="46"/>
        <end position="67"/>
    </location>
</feature>
<evidence type="ECO:0000256" key="5">
    <source>
        <dbReference type="ARBA" id="ARBA00023136"/>
    </source>
</evidence>
<comment type="subcellular location">
    <subcellularLocation>
        <location evidence="1">Membrane</location>
        <topology evidence="1">Multi-pass membrane protein</topology>
    </subcellularLocation>
</comment>
<comment type="caution">
    <text evidence="8">The sequence shown here is derived from an EMBL/GenBank/DDBJ whole genome shotgun (WGS) entry which is preliminary data.</text>
</comment>
<evidence type="ECO:0000313" key="9">
    <source>
        <dbReference type="Proteomes" id="UP000237082"/>
    </source>
</evidence>
<dbReference type="PANTHER" id="PTHR30238:SF4">
    <property type="entry name" value="SLL1022 PROTEIN"/>
    <property type="match status" value="1"/>
</dbReference>
<name>A0A2S5DFL5_9NEIS</name>
<keyword evidence="5 7" id="KW-0472">Membrane</keyword>
<dbReference type="AlphaFoldDB" id="A0A2S5DFL5"/>
<evidence type="ECO:0000256" key="4">
    <source>
        <dbReference type="ARBA" id="ARBA00022989"/>
    </source>
</evidence>
<proteinExistence type="inferred from homology"/>
<dbReference type="RefSeq" id="WP_103902729.1">
    <property type="nucleotide sequence ID" value="NZ_PQWB01000042.1"/>
</dbReference>
<feature type="region of interest" description="Disordered" evidence="6">
    <location>
        <begin position="262"/>
        <end position="315"/>
    </location>
</feature>
<reference evidence="9" key="1">
    <citation type="submission" date="2018-02" db="EMBL/GenBank/DDBJ databases">
        <authorList>
            <person name="O'Hara-Hanley K."/>
            <person name="Soby S."/>
        </authorList>
    </citation>
    <scope>NUCLEOTIDE SEQUENCE [LARGE SCALE GENOMIC DNA]</scope>
    <source>
        <strain evidence="9">MWU14-2602</strain>
    </source>
</reference>
<evidence type="ECO:0000256" key="6">
    <source>
        <dbReference type="SAM" id="MobiDB-lite"/>
    </source>
</evidence>
<evidence type="ECO:0000256" key="7">
    <source>
        <dbReference type="SAM" id="Phobius"/>
    </source>
</evidence>
<organism evidence="8 9">
    <name type="scientific">Chromobacterium alticapitis</name>
    <dbReference type="NCBI Taxonomy" id="2073169"/>
    <lineage>
        <taxon>Bacteria</taxon>
        <taxon>Pseudomonadati</taxon>
        <taxon>Pseudomonadota</taxon>
        <taxon>Betaproteobacteria</taxon>
        <taxon>Neisseriales</taxon>
        <taxon>Chromobacteriaceae</taxon>
        <taxon>Chromobacterium</taxon>
    </lineage>
</organism>
<dbReference type="OrthoDB" id="5295733at2"/>
<dbReference type="Proteomes" id="UP000237082">
    <property type="component" value="Unassembled WGS sequence"/>
</dbReference>
<feature type="compositionally biased region" description="Low complexity" evidence="6">
    <location>
        <begin position="262"/>
        <end position="274"/>
    </location>
</feature>
<feature type="transmembrane region" description="Helical" evidence="7">
    <location>
        <begin position="142"/>
        <end position="163"/>
    </location>
</feature>
<feature type="transmembrane region" description="Helical" evidence="7">
    <location>
        <begin position="321"/>
        <end position="342"/>
    </location>
</feature>
<accession>A0A2S5DFL5</accession>
<keyword evidence="9" id="KW-1185">Reference proteome</keyword>
<dbReference type="GO" id="GO:0016020">
    <property type="term" value="C:membrane"/>
    <property type="evidence" value="ECO:0007669"/>
    <property type="project" value="UniProtKB-SubCell"/>
</dbReference>